<evidence type="ECO:0000256" key="9">
    <source>
        <dbReference type="ARBA" id="ARBA00023167"/>
    </source>
</evidence>
<organism evidence="13 14">
    <name type="scientific">Phanerochaete sordida</name>
    <dbReference type="NCBI Taxonomy" id="48140"/>
    <lineage>
        <taxon>Eukaryota</taxon>
        <taxon>Fungi</taxon>
        <taxon>Dikarya</taxon>
        <taxon>Basidiomycota</taxon>
        <taxon>Agaricomycotina</taxon>
        <taxon>Agaricomycetes</taxon>
        <taxon>Polyporales</taxon>
        <taxon>Phanerochaetaceae</taxon>
        <taxon>Phanerochaete</taxon>
    </lineage>
</organism>
<feature type="binding site" evidence="11">
    <location>
        <position position="93"/>
    </location>
    <ligand>
        <name>Ni(2+)</name>
        <dbReference type="ChEBI" id="CHEBI:49786"/>
        <note>for nickel-dependent acireductone dioxygenase activity</note>
    </ligand>
</feature>
<dbReference type="CDD" id="cd02232">
    <property type="entry name" value="cupin_ARD"/>
    <property type="match status" value="1"/>
</dbReference>
<evidence type="ECO:0000256" key="10">
    <source>
        <dbReference type="ARBA" id="ARBA00023242"/>
    </source>
</evidence>
<comment type="caution">
    <text evidence="13">The sequence shown here is derived from an EMBL/GenBank/DDBJ whole genome shotgun (WGS) entry which is preliminary data.</text>
</comment>
<evidence type="ECO:0000313" key="14">
    <source>
        <dbReference type="Proteomes" id="UP000703269"/>
    </source>
</evidence>
<keyword evidence="3 11" id="KW-0533">Nickel</keyword>
<dbReference type="Pfam" id="PF03079">
    <property type="entry name" value="ARD"/>
    <property type="match status" value="1"/>
</dbReference>
<sequence length="186" mass="21700">MRAYYYDNRDGDPTLPHDSGRQVEPSVLKSMGVLHWSIPVDQEDKWQEEIDQVAREREYKNRDVIESSRSTLGENYSNAMATVWKEHMHDDEEIRYALRGGAYFDVRELPTDTWIRVHVHGGDLLVLPAGIYHRFSLDDGESVKMMRLFKDEPKWIAHYRGPETDTNPRRKEYLATFAGPEAIFVA</sequence>
<evidence type="ECO:0000256" key="4">
    <source>
        <dbReference type="ARBA" id="ARBA00022605"/>
    </source>
</evidence>
<evidence type="ECO:0000256" key="8">
    <source>
        <dbReference type="ARBA" id="ARBA00023004"/>
    </source>
</evidence>
<dbReference type="GO" id="GO:0019509">
    <property type="term" value="P:L-methionine salvage from methylthioadenosine"/>
    <property type="evidence" value="ECO:0007669"/>
    <property type="project" value="UniProtKB-UniRule"/>
</dbReference>
<feature type="binding site" evidence="11">
    <location>
        <position position="89"/>
    </location>
    <ligand>
        <name>Ni(2+)</name>
        <dbReference type="ChEBI" id="CHEBI:49786"/>
        <note>for nickel-dependent acireductone dioxygenase activity</note>
    </ligand>
</feature>
<feature type="binding site" evidence="11">
    <location>
        <position position="93"/>
    </location>
    <ligand>
        <name>Fe(2+)</name>
        <dbReference type="ChEBI" id="CHEBI:29033"/>
        <note>for iron-dependent acireductone dioxygenase activity</note>
    </ligand>
</feature>
<feature type="binding site" evidence="11">
    <location>
        <position position="133"/>
    </location>
    <ligand>
        <name>Fe(2+)</name>
        <dbReference type="ChEBI" id="CHEBI:29033"/>
        <note>for iron-dependent acireductone dioxygenase activity</note>
    </ligand>
</feature>
<comment type="catalytic activity">
    <reaction evidence="1 11">
        <text>1,2-dihydroxy-5-(methylsulfanyl)pent-1-en-3-one + O2 = 4-methylsulfanyl-2-oxobutanoate + formate + 2 H(+)</text>
        <dbReference type="Rhea" id="RHEA:24504"/>
        <dbReference type="ChEBI" id="CHEBI:15378"/>
        <dbReference type="ChEBI" id="CHEBI:15379"/>
        <dbReference type="ChEBI" id="CHEBI:15740"/>
        <dbReference type="ChEBI" id="CHEBI:16723"/>
        <dbReference type="ChEBI" id="CHEBI:49252"/>
        <dbReference type="EC" id="1.13.11.54"/>
    </reaction>
</comment>
<evidence type="ECO:0000313" key="13">
    <source>
        <dbReference type="EMBL" id="GJE95439.1"/>
    </source>
</evidence>
<dbReference type="GO" id="GO:0005634">
    <property type="term" value="C:nucleus"/>
    <property type="evidence" value="ECO:0007669"/>
    <property type="project" value="UniProtKB-SubCell"/>
</dbReference>
<comment type="function">
    <text evidence="11">Catalyzes 2 different reactions between oxygen and the acireductone 1,2-dihydroxy-3-keto-5-methylthiopentene (DHK-MTPene) depending upon the metal bound in the active site. Fe-containing acireductone dioxygenase (Fe-ARD) produces formate and 2-keto-4-methylthiobutyrate (KMTB), the alpha-ketoacid precursor of methionine in the methionine recycle pathway. Ni-containing acireductone dioxygenase (Ni-ARD) produces methylthiopropionate, carbon monoxide and formate, and does not lie on the methionine recycle pathway.</text>
</comment>
<evidence type="ECO:0000256" key="12">
    <source>
        <dbReference type="SAM" id="MobiDB-lite"/>
    </source>
</evidence>
<dbReference type="OrthoDB" id="1867259at2759"/>
<keyword evidence="4 11" id="KW-0028">Amino-acid biosynthesis</keyword>
<dbReference type="GO" id="GO:0010308">
    <property type="term" value="F:acireductone dioxygenase (Ni2+-requiring) activity"/>
    <property type="evidence" value="ECO:0007669"/>
    <property type="project" value="UniProtKB-UniRule"/>
</dbReference>
<dbReference type="FunFam" id="2.60.120.10:FF:000099">
    <property type="entry name" value="1,2-dihydroxy-3-keto-5-methylthiopentene dioxygenase"/>
    <property type="match status" value="1"/>
</dbReference>
<comment type="cofactor">
    <cofactor evidence="11">
        <name>Fe(2+)</name>
        <dbReference type="ChEBI" id="CHEBI:29033"/>
    </cofactor>
    <cofactor evidence="11">
        <name>Ni(2+)</name>
        <dbReference type="ChEBI" id="CHEBI:49786"/>
    </cofactor>
    <text evidence="11">Binds either 1 Fe or Ni cation per monomer. Iron-binding promotes an acireductone dioxygenase reaction producing 2-keto-4-methylthiobutyrate, while nickel-binding promotes an acireductone dioxygenase reaction producing 3-(methylsulfanyl)propanoate.</text>
</comment>
<evidence type="ECO:0000256" key="7">
    <source>
        <dbReference type="ARBA" id="ARBA00023002"/>
    </source>
</evidence>
<dbReference type="InterPro" id="IPR027496">
    <property type="entry name" value="ARD_euk"/>
</dbReference>
<dbReference type="PANTHER" id="PTHR23418:SF0">
    <property type="entry name" value="ACIREDUCTONE DIOXYGENASE"/>
    <property type="match status" value="1"/>
</dbReference>
<evidence type="ECO:0000256" key="1">
    <source>
        <dbReference type="ARBA" id="ARBA00000428"/>
    </source>
</evidence>
<dbReference type="EC" id="1.13.11.54" evidence="11"/>
<feature type="binding site" evidence="11">
    <location>
        <position position="87"/>
    </location>
    <ligand>
        <name>Fe(2+)</name>
        <dbReference type="ChEBI" id="CHEBI:29033"/>
        <note>for iron-dependent acireductone dioxygenase activity</note>
    </ligand>
</feature>
<feature type="binding site" evidence="11">
    <location>
        <position position="89"/>
    </location>
    <ligand>
        <name>Fe(2+)</name>
        <dbReference type="ChEBI" id="CHEBI:29033"/>
        <note>for iron-dependent acireductone dioxygenase activity</note>
    </ligand>
</feature>
<feature type="binding site" evidence="11">
    <location>
        <position position="87"/>
    </location>
    <ligand>
        <name>Ni(2+)</name>
        <dbReference type="ChEBI" id="CHEBI:49786"/>
        <note>for nickel-dependent acireductone dioxygenase activity</note>
    </ligand>
</feature>
<keyword evidence="6 11" id="KW-0223">Dioxygenase</keyword>
<comment type="catalytic activity">
    <reaction evidence="11">
        <text>1,2-dihydroxy-5-(methylsulfanyl)pent-1-en-3-one + O2 = 3-(methylsulfanyl)propanoate + CO + formate + 2 H(+)</text>
        <dbReference type="Rhea" id="RHEA:14161"/>
        <dbReference type="ChEBI" id="CHEBI:15378"/>
        <dbReference type="ChEBI" id="CHEBI:15379"/>
        <dbReference type="ChEBI" id="CHEBI:15740"/>
        <dbReference type="ChEBI" id="CHEBI:17245"/>
        <dbReference type="ChEBI" id="CHEBI:49016"/>
        <dbReference type="ChEBI" id="CHEBI:49252"/>
        <dbReference type="EC" id="1.13.11.53"/>
    </reaction>
</comment>
<comment type="pathway">
    <text evidence="11">Amino-acid biosynthesis; L-methionine biosynthesis via salvage pathway; L-methionine from S-methyl-5-thio-alpha-D-ribose 1-phosphate: step 5/6.</text>
</comment>
<dbReference type="GO" id="GO:0016151">
    <property type="term" value="F:nickel cation binding"/>
    <property type="evidence" value="ECO:0007669"/>
    <property type="project" value="UniProtKB-UniRule"/>
</dbReference>
<dbReference type="InterPro" id="IPR014710">
    <property type="entry name" value="RmlC-like_jellyroll"/>
</dbReference>
<dbReference type="EMBL" id="BPQB01000049">
    <property type="protein sequence ID" value="GJE95439.1"/>
    <property type="molecule type" value="Genomic_DNA"/>
</dbReference>
<dbReference type="InterPro" id="IPR004313">
    <property type="entry name" value="ARD"/>
</dbReference>
<keyword evidence="10 11" id="KW-0539">Nucleus</keyword>
<evidence type="ECO:0000256" key="2">
    <source>
        <dbReference type="ARBA" id="ARBA00022490"/>
    </source>
</evidence>
<gene>
    <name evidence="11" type="primary">ADI1</name>
    <name evidence="13" type="ORF">PsYK624_116230</name>
</gene>
<reference evidence="13 14" key="1">
    <citation type="submission" date="2021-08" db="EMBL/GenBank/DDBJ databases">
        <title>Draft Genome Sequence of Phanerochaete sordida strain YK-624.</title>
        <authorList>
            <person name="Mori T."/>
            <person name="Dohra H."/>
            <person name="Suzuki T."/>
            <person name="Kawagishi H."/>
            <person name="Hirai H."/>
        </authorList>
    </citation>
    <scope>NUCLEOTIDE SEQUENCE [LARGE SCALE GENOMIC DNA]</scope>
    <source>
        <strain evidence="13 14">YK-624</strain>
    </source>
</reference>
<name>A0A9P3LI94_9APHY</name>
<dbReference type="InterPro" id="IPR011051">
    <property type="entry name" value="RmlC_Cupin_sf"/>
</dbReference>
<evidence type="ECO:0000256" key="11">
    <source>
        <dbReference type="HAMAP-Rule" id="MF_03154"/>
    </source>
</evidence>
<keyword evidence="2 11" id="KW-0963">Cytoplasm</keyword>
<dbReference type="GO" id="GO:0005506">
    <property type="term" value="F:iron ion binding"/>
    <property type="evidence" value="ECO:0007669"/>
    <property type="project" value="UniProtKB-UniRule"/>
</dbReference>
<protein>
    <recommendedName>
        <fullName evidence="11">Acireductone dioxygenase</fullName>
    </recommendedName>
    <alternativeName>
        <fullName evidence="11">Acireductone dioxygenase (Fe(2+)-requiring)</fullName>
        <shortName evidence="11">ARD'</shortName>
        <shortName evidence="11">Fe-ARD</shortName>
        <ecNumber evidence="11">1.13.11.54</ecNumber>
    </alternativeName>
    <alternativeName>
        <fullName evidence="11">Acireductone dioxygenase (Ni(2+)-requiring)</fullName>
        <shortName evidence="11">ARD</shortName>
        <shortName evidence="11">Ni-ARD</shortName>
        <ecNumber evidence="11">1.13.11.53</ecNumber>
    </alternativeName>
</protein>
<evidence type="ECO:0000256" key="6">
    <source>
        <dbReference type="ARBA" id="ARBA00022964"/>
    </source>
</evidence>
<dbReference type="GO" id="GO:0010309">
    <property type="term" value="F:acireductone dioxygenase [iron(II)-requiring] activity"/>
    <property type="evidence" value="ECO:0007669"/>
    <property type="project" value="UniProtKB-UniRule"/>
</dbReference>
<feature type="binding site" evidence="11">
    <location>
        <position position="133"/>
    </location>
    <ligand>
        <name>Ni(2+)</name>
        <dbReference type="ChEBI" id="CHEBI:49786"/>
        <note>for nickel-dependent acireductone dioxygenase activity</note>
    </ligand>
</feature>
<dbReference type="EC" id="1.13.11.53" evidence="11"/>
<comment type="similarity">
    <text evidence="11">Belongs to the acireductone dioxygenase (ARD) family.</text>
</comment>
<keyword evidence="8 11" id="KW-0408">Iron</keyword>
<dbReference type="GO" id="GO:0005737">
    <property type="term" value="C:cytoplasm"/>
    <property type="evidence" value="ECO:0007669"/>
    <property type="project" value="UniProtKB-SubCell"/>
</dbReference>
<evidence type="ECO:0000256" key="5">
    <source>
        <dbReference type="ARBA" id="ARBA00022723"/>
    </source>
</evidence>
<accession>A0A9P3LI94</accession>
<proteinExistence type="inferred from homology"/>
<dbReference type="HAMAP" id="MF_03154">
    <property type="entry name" value="Salvage_MtnD_euk"/>
    <property type="match status" value="1"/>
</dbReference>
<evidence type="ECO:0000256" key="3">
    <source>
        <dbReference type="ARBA" id="ARBA00022596"/>
    </source>
</evidence>
<keyword evidence="14" id="KW-1185">Reference proteome</keyword>
<dbReference type="Proteomes" id="UP000703269">
    <property type="component" value="Unassembled WGS sequence"/>
</dbReference>
<keyword evidence="9 11" id="KW-0486">Methionine biosynthesis</keyword>
<feature type="region of interest" description="Disordered" evidence="12">
    <location>
        <begin position="1"/>
        <end position="21"/>
    </location>
</feature>
<dbReference type="Gene3D" id="2.60.120.10">
    <property type="entry name" value="Jelly Rolls"/>
    <property type="match status" value="1"/>
</dbReference>
<keyword evidence="7 11" id="KW-0560">Oxidoreductase</keyword>
<dbReference type="AlphaFoldDB" id="A0A9P3LI94"/>
<comment type="subcellular location">
    <subcellularLocation>
        <location evidence="11">Cytoplasm</location>
    </subcellularLocation>
    <subcellularLocation>
        <location evidence="11">Nucleus</location>
    </subcellularLocation>
</comment>
<dbReference type="SUPFAM" id="SSF51182">
    <property type="entry name" value="RmlC-like cupins"/>
    <property type="match status" value="1"/>
</dbReference>
<keyword evidence="5 11" id="KW-0479">Metal-binding</keyword>
<dbReference type="PANTHER" id="PTHR23418">
    <property type="entry name" value="ACIREDUCTONE DIOXYGENASE"/>
    <property type="match status" value="1"/>
</dbReference>